<gene>
    <name evidence="1" type="ORF">SDC9_17661</name>
</gene>
<proteinExistence type="predicted"/>
<evidence type="ECO:0000313" key="1">
    <source>
        <dbReference type="EMBL" id="MPL71882.1"/>
    </source>
</evidence>
<dbReference type="AlphaFoldDB" id="A0A644U0B7"/>
<name>A0A644U0B7_9ZZZZ</name>
<sequence>MKNSQANPNRFIRTPRKGDKVKVYVKEDRKPELCEVAYGIVKRVEVVQMTSTGTWCENVVLYPISEVPALSGIRYFLPANRVRFL</sequence>
<dbReference type="EMBL" id="VSSQ01000062">
    <property type="protein sequence ID" value="MPL71882.1"/>
    <property type="molecule type" value="Genomic_DNA"/>
</dbReference>
<protein>
    <submittedName>
        <fullName evidence="1">Uncharacterized protein</fullName>
    </submittedName>
</protein>
<organism evidence="1">
    <name type="scientific">bioreactor metagenome</name>
    <dbReference type="NCBI Taxonomy" id="1076179"/>
    <lineage>
        <taxon>unclassified sequences</taxon>
        <taxon>metagenomes</taxon>
        <taxon>ecological metagenomes</taxon>
    </lineage>
</organism>
<accession>A0A644U0B7</accession>
<comment type="caution">
    <text evidence="1">The sequence shown here is derived from an EMBL/GenBank/DDBJ whole genome shotgun (WGS) entry which is preliminary data.</text>
</comment>
<reference evidence="1" key="1">
    <citation type="submission" date="2019-08" db="EMBL/GenBank/DDBJ databases">
        <authorList>
            <person name="Kucharzyk K."/>
            <person name="Murdoch R.W."/>
            <person name="Higgins S."/>
            <person name="Loffler F."/>
        </authorList>
    </citation>
    <scope>NUCLEOTIDE SEQUENCE</scope>
</reference>